<accession>A0A510XB10</accession>
<keyword evidence="4" id="KW-0411">Iron-sulfur</keyword>
<name>A0A510XB10_9GAMM</name>
<sequence>MSHAWQSYRSAPPPGTPVIEAAALRPGSSRCLSVESHKGRFPLLLVRLANGRPRAYVNACSHQYLPLDQQGPRVLSEDGRQLICSSHQARFCAESGAGLGGPGAGDGLDAVPLEVAENGWLVIGAGAS</sequence>
<keyword evidence="2" id="KW-0479">Metal-binding</keyword>
<dbReference type="EMBL" id="BJUK01000020">
    <property type="protein sequence ID" value="GEK47725.1"/>
    <property type="molecule type" value="Genomic_DNA"/>
</dbReference>
<dbReference type="Gene3D" id="2.102.10.10">
    <property type="entry name" value="Rieske [2Fe-2S] iron-sulphur domain"/>
    <property type="match status" value="1"/>
</dbReference>
<dbReference type="InterPro" id="IPR017941">
    <property type="entry name" value="Rieske_2Fe-2S"/>
</dbReference>
<dbReference type="SUPFAM" id="SSF50022">
    <property type="entry name" value="ISP domain"/>
    <property type="match status" value="1"/>
</dbReference>
<dbReference type="GO" id="GO:0051537">
    <property type="term" value="F:2 iron, 2 sulfur cluster binding"/>
    <property type="evidence" value="ECO:0007669"/>
    <property type="project" value="UniProtKB-KW"/>
</dbReference>
<dbReference type="GO" id="GO:0046872">
    <property type="term" value="F:metal ion binding"/>
    <property type="evidence" value="ECO:0007669"/>
    <property type="project" value="UniProtKB-KW"/>
</dbReference>
<evidence type="ECO:0000313" key="7">
    <source>
        <dbReference type="Proteomes" id="UP000321275"/>
    </source>
</evidence>
<organism evidence="6 7">
    <name type="scientific">Bisbaumannia pacifica</name>
    <dbReference type="NCBI Taxonomy" id="77098"/>
    <lineage>
        <taxon>Bacteria</taxon>
        <taxon>Pseudomonadati</taxon>
        <taxon>Pseudomonadota</taxon>
        <taxon>Gammaproteobacteria</taxon>
        <taxon>Oceanospirillales</taxon>
        <taxon>Halomonadaceae</taxon>
        <taxon>Bisbaumannia</taxon>
    </lineage>
</organism>
<keyword evidence="3" id="KW-0408">Iron</keyword>
<evidence type="ECO:0000256" key="4">
    <source>
        <dbReference type="ARBA" id="ARBA00023014"/>
    </source>
</evidence>
<dbReference type="AlphaFoldDB" id="A0A510XB10"/>
<gene>
    <name evidence="6" type="ORF">HPA02_20080</name>
</gene>
<dbReference type="OrthoDB" id="9794779at2"/>
<evidence type="ECO:0000313" key="6">
    <source>
        <dbReference type="EMBL" id="GEK47725.1"/>
    </source>
</evidence>
<comment type="caution">
    <text evidence="6">The sequence shown here is derived from an EMBL/GenBank/DDBJ whole genome shotgun (WGS) entry which is preliminary data.</text>
</comment>
<dbReference type="PROSITE" id="PS51296">
    <property type="entry name" value="RIESKE"/>
    <property type="match status" value="1"/>
</dbReference>
<dbReference type="RefSeq" id="WP_146803067.1">
    <property type="nucleotide sequence ID" value="NZ_BJUK01000020.1"/>
</dbReference>
<feature type="domain" description="Rieske" evidence="5">
    <location>
        <begin position="16"/>
        <end position="122"/>
    </location>
</feature>
<dbReference type="Pfam" id="PF00355">
    <property type="entry name" value="Rieske"/>
    <property type="match status" value="1"/>
</dbReference>
<evidence type="ECO:0000256" key="2">
    <source>
        <dbReference type="ARBA" id="ARBA00022723"/>
    </source>
</evidence>
<evidence type="ECO:0000256" key="3">
    <source>
        <dbReference type="ARBA" id="ARBA00023004"/>
    </source>
</evidence>
<dbReference type="InterPro" id="IPR036922">
    <property type="entry name" value="Rieske_2Fe-2S_sf"/>
</dbReference>
<keyword evidence="7" id="KW-1185">Reference proteome</keyword>
<protein>
    <recommendedName>
        <fullName evidence="5">Rieske domain-containing protein</fullName>
    </recommendedName>
</protein>
<reference evidence="6 7" key="1">
    <citation type="submission" date="2019-07" db="EMBL/GenBank/DDBJ databases">
        <title>Whole genome shotgun sequence of Halomonas pacifica NBRC 102220.</title>
        <authorList>
            <person name="Hosoyama A."/>
            <person name="Uohara A."/>
            <person name="Ohji S."/>
            <person name="Ichikawa N."/>
        </authorList>
    </citation>
    <scope>NUCLEOTIDE SEQUENCE [LARGE SCALE GENOMIC DNA]</scope>
    <source>
        <strain evidence="6 7">NBRC 102220</strain>
    </source>
</reference>
<dbReference type="Proteomes" id="UP000321275">
    <property type="component" value="Unassembled WGS sequence"/>
</dbReference>
<keyword evidence="1" id="KW-0001">2Fe-2S</keyword>
<evidence type="ECO:0000256" key="1">
    <source>
        <dbReference type="ARBA" id="ARBA00022714"/>
    </source>
</evidence>
<evidence type="ECO:0000259" key="5">
    <source>
        <dbReference type="PROSITE" id="PS51296"/>
    </source>
</evidence>
<proteinExistence type="predicted"/>